<accession>A0AAD3SSW3</accession>
<keyword evidence="4" id="KW-1185">Reference proteome</keyword>
<dbReference type="Gene3D" id="3.30.830.10">
    <property type="entry name" value="Metalloenzyme, LuxS/M16 peptidase-like"/>
    <property type="match status" value="2"/>
</dbReference>
<name>A0AAD3SSW3_NEPGR</name>
<dbReference type="GO" id="GO:0005739">
    <property type="term" value="C:mitochondrion"/>
    <property type="evidence" value="ECO:0007669"/>
    <property type="project" value="TreeGrafter"/>
</dbReference>
<dbReference type="Proteomes" id="UP001279734">
    <property type="component" value="Unassembled WGS sequence"/>
</dbReference>
<evidence type="ECO:0000313" key="4">
    <source>
        <dbReference type="Proteomes" id="UP001279734"/>
    </source>
</evidence>
<dbReference type="InterPro" id="IPR011249">
    <property type="entry name" value="Metalloenz_LuxS/M16"/>
</dbReference>
<evidence type="ECO:0000259" key="2">
    <source>
        <dbReference type="Pfam" id="PF05193"/>
    </source>
</evidence>
<dbReference type="InterPro" id="IPR007863">
    <property type="entry name" value="Peptidase_M16_C"/>
</dbReference>
<dbReference type="PANTHER" id="PTHR11851:SF190">
    <property type="entry name" value="MITOCHONDRIAL-PROCESSING PEPTIDASE SUBUNIT ALPHA"/>
    <property type="match status" value="1"/>
</dbReference>
<dbReference type="SUPFAM" id="SSF63411">
    <property type="entry name" value="LuxS/MPP-like metallohydrolase"/>
    <property type="match status" value="1"/>
</dbReference>
<dbReference type="AlphaFoldDB" id="A0AAD3SSW3"/>
<sequence>MAFKSTSNRSHLRIVRELEVIGGSMNASASREPICYSFDALKTCFANGRVACRLALSRLTDATMEEFVSEHYTASGMVLAASGVEHEKLLSIAKPLLSGLSNSPQLEEPKSVYVGKDYRFQADANNTHVARAFKIPGG</sequence>
<organism evidence="3 4">
    <name type="scientific">Nepenthes gracilis</name>
    <name type="common">Slender pitcher plant</name>
    <dbReference type="NCBI Taxonomy" id="150966"/>
    <lineage>
        <taxon>Eukaryota</taxon>
        <taxon>Viridiplantae</taxon>
        <taxon>Streptophyta</taxon>
        <taxon>Embryophyta</taxon>
        <taxon>Tracheophyta</taxon>
        <taxon>Spermatophyta</taxon>
        <taxon>Magnoliopsida</taxon>
        <taxon>eudicotyledons</taxon>
        <taxon>Gunneridae</taxon>
        <taxon>Pentapetalae</taxon>
        <taxon>Caryophyllales</taxon>
        <taxon>Nepenthaceae</taxon>
        <taxon>Nepenthes</taxon>
    </lineage>
</organism>
<dbReference type="InterPro" id="IPR011765">
    <property type="entry name" value="Pept_M16_N"/>
</dbReference>
<dbReference type="InterPro" id="IPR050361">
    <property type="entry name" value="MPP/UQCRC_Complex"/>
</dbReference>
<dbReference type="GO" id="GO:0046872">
    <property type="term" value="F:metal ion binding"/>
    <property type="evidence" value="ECO:0007669"/>
    <property type="project" value="InterPro"/>
</dbReference>
<comment type="caution">
    <text evidence="3">The sequence shown here is derived from an EMBL/GenBank/DDBJ whole genome shotgun (WGS) entry which is preliminary data.</text>
</comment>
<protein>
    <submittedName>
        <fullName evidence="3">Uncharacterized protein</fullName>
    </submittedName>
</protein>
<dbReference type="PANTHER" id="PTHR11851">
    <property type="entry name" value="METALLOPROTEASE"/>
    <property type="match status" value="1"/>
</dbReference>
<gene>
    <name evidence="3" type="ORF">Nepgr_018140</name>
</gene>
<feature type="domain" description="Peptidase M16 C-terminal" evidence="2">
    <location>
        <begin position="59"/>
        <end position="137"/>
    </location>
</feature>
<proteinExistence type="predicted"/>
<reference evidence="3" key="1">
    <citation type="submission" date="2023-05" db="EMBL/GenBank/DDBJ databases">
        <title>Nepenthes gracilis genome sequencing.</title>
        <authorList>
            <person name="Fukushima K."/>
        </authorList>
    </citation>
    <scope>NUCLEOTIDE SEQUENCE</scope>
    <source>
        <strain evidence="3">SING2019-196</strain>
    </source>
</reference>
<dbReference type="Pfam" id="PF05193">
    <property type="entry name" value="Peptidase_M16_C"/>
    <property type="match status" value="1"/>
</dbReference>
<feature type="domain" description="Peptidase M16 N-terminal" evidence="1">
    <location>
        <begin position="1"/>
        <end position="52"/>
    </location>
</feature>
<dbReference type="EMBL" id="BSYO01000016">
    <property type="protein sequence ID" value="GMH16299.1"/>
    <property type="molecule type" value="Genomic_DNA"/>
</dbReference>
<evidence type="ECO:0000313" key="3">
    <source>
        <dbReference type="EMBL" id="GMH16299.1"/>
    </source>
</evidence>
<evidence type="ECO:0000259" key="1">
    <source>
        <dbReference type="Pfam" id="PF00675"/>
    </source>
</evidence>
<dbReference type="Pfam" id="PF00675">
    <property type="entry name" value="Peptidase_M16"/>
    <property type="match status" value="1"/>
</dbReference>